<keyword evidence="3" id="KW-0337">GPI-anchor biosynthesis</keyword>
<keyword evidence="6 10" id="KW-0812">Transmembrane</keyword>
<keyword evidence="9 10" id="KW-0472">Membrane</keyword>
<feature type="transmembrane region" description="Helical" evidence="10">
    <location>
        <begin position="380"/>
        <end position="403"/>
    </location>
</feature>
<sequence length="412" mass="45470">MSALSHWRAPARVGAGHRIPWWLAVTLIFLGGRVASTIILVVYASVQGENPWTSAQPNLFDFSSMWDGRWYNIIAEGGYPNTLPYTDDGHVGESQWAFLPVYPMLVKFIMVFTGLPWAVAGVSISLVAAAGTSFILYLLVLRVTGSASQALFTVVLFQVAPVSPLLQIAYAESLQWLLIVSILYLLVLRRFVTMIPLILVLAFTRPGALALALTFVIYGFWRWRHRRSDSFPPGERWALVAATATAVVASAAWVVIAGVTTGVPTAYFDTELAWRSAYIGYVELIPLTPWLHALGWWLPAWGVPAAATAWLVPMIFAGILALLMAYLFAPGTRRVGIEIRAWVLSYALYLLAVFFPQSSTFRLLGPLFPGLAAFAAPKHWSYRLGLVLISLALQVVWVGWCWAIDGSDWTPP</sequence>
<gene>
    <name evidence="11" type="ORF">UFOPK3516_00695</name>
</gene>
<feature type="transmembrane region" description="Helical" evidence="10">
    <location>
        <begin position="241"/>
        <end position="266"/>
    </location>
</feature>
<evidence type="ECO:0000256" key="6">
    <source>
        <dbReference type="ARBA" id="ARBA00022692"/>
    </source>
</evidence>
<accession>A0A6J7FTQ0</accession>
<proteinExistence type="predicted"/>
<keyword evidence="5" id="KW-0808">Transferase</keyword>
<evidence type="ECO:0000256" key="4">
    <source>
        <dbReference type="ARBA" id="ARBA00022676"/>
    </source>
</evidence>
<evidence type="ECO:0000313" key="11">
    <source>
        <dbReference type="EMBL" id="CAB4896150.1"/>
    </source>
</evidence>
<reference evidence="11" key="1">
    <citation type="submission" date="2020-05" db="EMBL/GenBank/DDBJ databases">
        <authorList>
            <person name="Chiriac C."/>
            <person name="Salcher M."/>
            <person name="Ghai R."/>
            <person name="Kavagutti S V."/>
        </authorList>
    </citation>
    <scope>NUCLEOTIDE SEQUENCE</scope>
</reference>
<evidence type="ECO:0000256" key="5">
    <source>
        <dbReference type="ARBA" id="ARBA00022679"/>
    </source>
</evidence>
<keyword evidence="8 10" id="KW-1133">Transmembrane helix</keyword>
<dbReference type="PANTHER" id="PTHR12468:SF2">
    <property type="entry name" value="GPI MANNOSYLTRANSFERASE 2"/>
    <property type="match status" value="1"/>
</dbReference>
<dbReference type="AlphaFoldDB" id="A0A6J7FTQ0"/>
<feature type="transmembrane region" description="Helical" evidence="10">
    <location>
        <begin position="21"/>
        <end position="44"/>
    </location>
</feature>
<evidence type="ECO:0000256" key="2">
    <source>
        <dbReference type="ARBA" id="ARBA00004687"/>
    </source>
</evidence>
<comment type="subcellular location">
    <subcellularLocation>
        <location evidence="1">Endoplasmic reticulum membrane</location>
        <topology evidence="1">Multi-pass membrane protein</topology>
    </subcellularLocation>
</comment>
<keyword evidence="7" id="KW-0256">Endoplasmic reticulum</keyword>
<dbReference type="GO" id="GO:0031501">
    <property type="term" value="C:mannosyltransferase complex"/>
    <property type="evidence" value="ECO:0007669"/>
    <property type="project" value="TreeGrafter"/>
</dbReference>
<comment type="pathway">
    <text evidence="2">Glycolipid biosynthesis; glycosylphosphatidylinositol-anchor biosynthesis.</text>
</comment>
<feature type="transmembrane region" description="Helical" evidence="10">
    <location>
        <begin position="108"/>
        <end position="139"/>
    </location>
</feature>
<protein>
    <submittedName>
        <fullName evidence="11">Unannotated protein</fullName>
    </submittedName>
</protein>
<dbReference type="GO" id="GO:0004376">
    <property type="term" value="F:GPI mannosyltransferase activity"/>
    <property type="evidence" value="ECO:0007669"/>
    <property type="project" value="InterPro"/>
</dbReference>
<dbReference type="GO" id="GO:0006506">
    <property type="term" value="P:GPI anchor biosynthetic process"/>
    <property type="evidence" value="ECO:0007669"/>
    <property type="project" value="UniProtKB-KW"/>
</dbReference>
<evidence type="ECO:0000256" key="8">
    <source>
        <dbReference type="ARBA" id="ARBA00022989"/>
    </source>
</evidence>
<name>A0A6J7FTQ0_9ZZZZ</name>
<feature type="transmembrane region" description="Helical" evidence="10">
    <location>
        <begin position="310"/>
        <end position="329"/>
    </location>
</feature>
<dbReference type="GO" id="GO:0000009">
    <property type="term" value="F:alpha-1,6-mannosyltransferase activity"/>
    <property type="evidence" value="ECO:0007669"/>
    <property type="project" value="InterPro"/>
</dbReference>
<dbReference type="GO" id="GO:0005789">
    <property type="term" value="C:endoplasmic reticulum membrane"/>
    <property type="evidence" value="ECO:0007669"/>
    <property type="project" value="UniProtKB-SubCell"/>
</dbReference>
<feature type="transmembrane region" description="Helical" evidence="10">
    <location>
        <begin position="341"/>
        <end position="360"/>
    </location>
</feature>
<feature type="transmembrane region" description="Helical" evidence="10">
    <location>
        <begin position="199"/>
        <end position="221"/>
    </location>
</feature>
<keyword evidence="4" id="KW-0328">Glycosyltransferase</keyword>
<evidence type="ECO:0000256" key="3">
    <source>
        <dbReference type="ARBA" id="ARBA00022502"/>
    </source>
</evidence>
<dbReference type="InterPro" id="IPR007315">
    <property type="entry name" value="PIG-V/Gpi18"/>
</dbReference>
<dbReference type="PANTHER" id="PTHR12468">
    <property type="entry name" value="GPI MANNOSYLTRANSFERASE 2"/>
    <property type="match status" value="1"/>
</dbReference>
<feature type="transmembrane region" description="Helical" evidence="10">
    <location>
        <begin position="278"/>
        <end position="298"/>
    </location>
</feature>
<feature type="transmembrane region" description="Helical" evidence="10">
    <location>
        <begin position="176"/>
        <end position="192"/>
    </location>
</feature>
<evidence type="ECO:0000256" key="10">
    <source>
        <dbReference type="SAM" id="Phobius"/>
    </source>
</evidence>
<organism evidence="11">
    <name type="scientific">freshwater metagenome</name>
    <dbReference type="NCBI Taxonomy" id="449393"/>
    <lineage>
        <taxon>unclassified sequences</taxon>
        <taxon>metagenomes</taxon>
        <taxon>ecological metagenomes</taxon>
    </lineage>
</organism>
<evidence type="ECO:0000256" key="1">
    <source>
        <dbReference type="ARBA" id="ARBA00004477"/>
    </source>
</evidence>
<evidence type="ECO:0000256" key="9">
    <source>
        <dbReference type="ARBA" id="ARBA00023136"/>
    </source>
</evidence>
<dbReference type="EMBL" id="CAFBMB010000039">
    <property type="protein sequence ID" value="CAB4896150.1"/>
    <property type="molecule type" value="Genomic_DNA"/>
</dbReference>
<evidence type="ECO:0000256" key="7">
    <source>
        <dbReference type="ARBA" id="ARBA00022824"/>
    </source>
</evidence>